<dbReference type="PRINTS" id="PR00463">
    <property type="entry name" value="EP450I"/>
</dbReference>
<evidence type="ECO:0000313" key="5">
    <source>
        <dbReference type="EnsemblMetazoa" id="PPAI010132-PA"/>
    </source>
</evidence>
<dbReference type="Gene3D" id="1.10.630.10">
    <property type="entry name" value="Cytochrome P450"/>
    <property type="match status" value="1"/>
</dbReference>
<dbReference type="AlphaFoldDB" id="A0A1B0EZR3"/>
<dbReference type="InterPro" id="IPR001128">
    <property type="entry name" value="Cyt_P450"/>
</dbReference>
<dbReference type="GO" id="GO:0016712">
    <property type="term" value="F:oxidoreductase activity, acting on paired donors, with incorporation or reduction of molecular oxygen, reduced flavin or flavoprotein as one donor, and incorporation of one atom of oxygen"/>
    <property type="evidence" value="ECO:0007669"/>
    <property type="project" value="TreeGrafter"/>
</dbReference>
<dbReference type="InterPro" id="IPR036396">
    <property type="entry name" value="Cyt_P450_sf"/>
</dbReference>
<dbReference type="InterPro" id="IPR050182">
    <property type="entry name" value="Cytochrome_P450_fam2"/>
</dbReference>
<dbReference type="Proteomes" id="UP000092462">
    <property type="component" value="Unassembled WGS sequence"/>
</dbReference>
<protein>
    <recommendedName>
        <fullName evidence="7">Cytochrome P450</fullName>
    </recommendedName>
</protein>
<dbReference type="GO" id="GO:0005506">
    <property type="term" value="F:iron ion binding"/>
    <property type="evidence" value="ECO:0007669"/>
    <property type="project" value="InterPro"/>
</dbReference>
<dbReference type="InterPro" id="IPR002401">
    <property type="entry name" value="Cyt_P450_E_grp-I"/>
</dbReference>
<keyword evidence="6" id="KW-1185">Reference proteome</keyword>
<accession>A0A1B0EZR3</accession>
<sequence length="144" mass="15877">MLRSNHSAPKANFQSFTCVLFSTAADVTLNGYVIPAGAHVVPLINSVHMDPTLWDNPEEFNPNRFINAEGKVQKPEYFMPFGVGRRIRSNGKPAHRTITASGSIVRLVALRARPSKNCVKKADLTVTKRLYVVEKKAHAFSSVG</sequence>
<evidence type="ECO:0008006" key="7">
    <source>
        <dbReference type="Google" id="ProtNLM"/>
    </source>
</evidence>
<dbReference type="GO" id="GO:0005737">
    <property type="term" value="C:cytoplasm"/>
    <property type="evidence" value="ECO:0007669"/>
    <property type="project" value="TreeGrafter"/>
</dbReference>
<evidence type="ECO:0000256" key="4">
    <source>
        <dbReference type="ARBA" id="ARBA00023033"/>
    </source>
</evidence>
<dbReference type="GO" id="GO:0008395">
    <property type="term" value="F:steroid hydroxylase activity"/>
    <property type="evidence" value="ECO:0007669"/>
    <property type="project" value="TreeGrafter"/>
</dbReference>
<evidence type="ECO:0000256" key="1">
    <source>
        <dbReference type="ARBA" id="ARBA00010617"/>
    </source>
</evidence>
<evidence type="ECO:0000256" key="3">
    <source>
        <dbReference type="ARBA" id="ARBA00023004"/>
    </source>
</evidence>
<dbReference type="PANTHER" id="PTHR24300">
    <property type="entry name" value="CYTOCHROME P450 508A4-RELATED"/>
    <property type="match status" value="1"/>
</dbReference>
<dbReference type="EnsemblMetazoa" id="PPAI010132-RA">
    <property type="protein sequence ID" value="PPAI010132-PA"/>
    <property type="gene ID" value="PPAI010132"/>
</dbReference>
<dbReference type="PANTHER" id="PTHR24300:SF413">
    <property type="entry name" value="CYTOCHROME P450 18A1"/>
    <property type="match status" value="1"/>
</dbReference>
<dbReference type="VEuPathDB" id="VectorBase:PPAI010132"/>
<dbReference type="SUPFAM" id="SSF48264">
    <property type="entry name" value="Cytochrome P450"/>
    <property type="match status" value="1"/>
</dbReference>
<evidence type="ECO:0000313" key="6">
    <source>
        <dbReference type="Proteomes" id="UP000092462"/>
    </source>
</evidence>
<keyword evidence="3" id="KW-0408">Iron</keyword>
<keyword evidence="4" id="KW-0560">Oxidoreductase</keyword>
<keyword evidence="4" id="KW-0503">Monooxygenase</keyword>
<dbReference type="GO" id="GO:0006082">
    <property type="term" value="P:organic acid metabolic process"/>
    <property type="evidence" value="ECO:0007669"/>
    <property type="project" value="TreeGrafter"/>
</dbReference>
<dbReference type="GO" id="GO:0006805">
    <property type="term" value="P:xenobiotic metabolic process"/>
    <property type="evidence" value="ECO:0007669"/>
    <property type="project" value="TreeGrafter"/>
</dbReference>
<dbReference type="VEuPathDB" id="VectorBase:PPAPM1_002755"/>
<organism evidence="5 6">
    <name type="scientific">Phlebotomus papatasi</name>
    <name type="common">Sandfly</name>
    <dbReference type="NCBI Taxonomy" id="29031"/>
    <lineage>
        <taxon>Eukaryota</taxon>
        <taxon>Metazoa</taxon>
        <taxon>Ecdysozoa</taxon>
        <taxon>Arthropoda</taxon>
        <taxon>Hexapoda</taxon>
        <taxon>Insecta</taxon>
        <taxon>Pterygota</taxon>
        <taxon>Neoptera</taxon>
        <taxon>Endopterygota</taxon>
        <taxon>Diptera</taxon>
        <taxon>Nematocera</taxon>
        <taxon>Psychodoidea</taxon>
        <taxon>Psychodidae</taxon>
        <taxon>Phlebotomus</taxon>
        <taxon>Phlebotomus</taxon>
    </lineage>
</organism>
<dbReference type="Pfam" id="PF00067">
    <property type="entry name" value="p450"/>
    <property type="match status" value="1"/>
</dbReference>
<dbReference type="GO" id="GO:0020037">
    <property type="term" value="F:heme binding"/>
    <property type="evidence" value="ECO:0007669"/>
    <property type="project" value="InterPro"/>
</dbReference>
<keyword evidence="2" id="KW-0479">Metal-binding</keyword>
<name>A0A1B0EZR3_PHLPP</name>
<reference evidence="5" key="1">
    <citation type="submission" date="2022-08" db="UniProtKB">
        <authorList>
            <consortium name="EnsemblMetazoa"/>
        </authorList>
    </citation>
    <scope>IDENTIFICATION</scope>
    <source>
        <strain evidence="5">Israel</strain>
    </source>
</reference>
<comment type="similarity">
    <text evidence="1">Belongs to the cytochrome P450 family.</text>
</comment>
<dbReference type="EMBL" id="AJVK01017800">
    <property type="status" value="NOT_ANNOTATED_CDS"/>
    <property type="molecule type" value="Genomic_DNA"/>
</dbReference>
<proteinExistence type="inferred from homology"/>
<evidence type="ECO:0000256" key="2">
    <source>
        <dbReference type="ARBA" id="ARBA00022723"/>
    </source>
</evidence>